<accession>Q2GCZ9</accession>
<dbReference type="KEGG" id="nse:NSE_0772"/>
<sequence length="40" mass="4702">MVYVSNDCKVPNVFHEIFLSTDIQGNWSEETRYTAPYIHP</sequence>
<dbReference type="AlphaFoldDB" id="Q2GCZ9"/>
<evidence type="ECO:0000313" key="1">
    <source>
        <dbReference type="EMBL" id="ABD46366.1"/>
    </source>
</evidence>
<protein>
    <submittedName>
        <fullName evidence="1">Uncharacterized protein</fullName>
    </submittedName>
</protein>
<organism evidence="1 2">
    <name type="scientific">Ehrlichia sennetsu (strain ATCC VR-367 / Miyayama)</name>
    <name type="common">Neorickettsia sennetsu</name>
    <dbReference type="NCBI Taxonomy" id="222891"/>
    <lineage>
        <taxon>Bacteria</taxon>
        <taxon>Pseudomonadati</taxon>
        <taxon>Pseudomonadota</taxon>
        <taxon>Alphaproteobacteria</taxon>
        <taxon>Rickettsiales</taxon>
        <taxon>Anaplasmataceae</taxon>
        <taxon>Ehrlichia</taxon>
    </lineage>
</organism>
<gene>
    <name evidence="1" type="ordered locus">NSE_0772</name>
</gene>
<name>Q2GCZ9_EHRS3</name>
<dbReference type="HOGENOM" id="CLU_3293076_0_0_5"/>
<keyword evidence="2" id="KW-1185">Reference proteome</keyword>
<dbReference type="Proteomes" id="UP000001942">
    <property type="component" value="Chromosome"/>
</dbReference>
<proteinExistence type="predicted"/>
<dbReference type="EMBL" id="CP000237">
    <property type="protein sequence ID" value="ABD46366.1"/>
    <property type="molecule type" value="Genomic_DNA"/>
</dbReference>
<reference evidence="1 2" key="1">
    <citation type="journal article" date="2006" name="PLoS Genet.">
        <title>Comparative genomics of emerging human ehrlichiosis agents.</title>
        <authorList>
            <person name="Dunning Hotopp J.C."/>
            <person name="Lin M."/>
            <person name="Madupu R."/>
            <person name="Crabtree J."/>
            <person name="Angiuoli S.V."/>
            <person name="Eisen J.A."/>
            <person name="Seshadri R."/>
            <person name="Ren Q."/>
            <person name="Wu M."/>
            <person name="Utterback T.R."/>
            <person name="Smith S."/>
            <person name="Lewis M."/>
            <person name="Khouri H."/>
            <person name="Zhang C."/>
            <person name="Niu H."/>
            <person name="Lin Q."/>
            <person name="Ohashi N."/>
            <person name="Zhi N."/>
            <person name="Nelson W."/>
            <person name="Brinkac L.M."/>
            <person name="Dodson R.J."/>
            <person name="Rosovitz M.J."/>
            <person name="Sundaram J."/>
            <person name="Daugherty S.C."/>
            <person name="Davidsen T."/>
            <person name="Durkin A.S."/>
            <person name="Gwinn M."/>
            <person name="Haft D.H."/>
            <person name="Selengut J.D."/>
            <person name="Sullivan S.A."/>
            <person name="Zafar N."/>
            <person name="Zhou L."/>
            <person name="Benahmed F."/>
            <person name="Forberger H."/>
            <person name="Halpin R."/>
            <person name="Mulligan S."/>
            <person name="Robinson J."/>
            <person name="White O."/>
            <person name="Rikihisa Y."/>
            <person name="Tettelin H."/>
        </authorList>
    </citation>
    <scope>NUCLEOTIDE SEQUENCE [LARGE SCALE GENOMIC DNA]</scope>
    <source>
        <strain evidence="2">ATCC VR-367 / Miyayama</strain>
    </source>
</reference>
<evidence type="ECO:0000313" key="2">
    <source>
        <dbReference type="Proteomes" id="UP000001942"/>
    </source>
</evidence>